<keyword evidence="3" id="KW-1185">Reference proteome</keyword>
<keyword evidence="1" id="KW-1133">Transmembrane helix</keyword>
<dbReference type="Proteomes" id="UP000187526">
    <property type="component" value="Unassembled WGS sequence"/>
</dbReference>
<comment type="caution">
    <text evidence="2">The sequence shown here is derived from an EMBL/GenBank/DDBJ whole genome shotgun (WGS) entry which is preliminary data.</text>
</comment>
<dbReference type="InterPro" id="IPR036249">
    <property type="entry name" value="Thioredoxin-like_sf"/>
</dbReference>
<reference evidence="2 3" key="1">
    <citation type="submission" date="2016-10" db="EMBL/GenBank/DDBJ databases">
        <title>Alkaliphiles isolated from bioreactors.</title>
        <authorList>
            <person name="Salah Z."/>
            <person name="Rout S.P."/>
            <person name="Humphreys P.N."/>
        </authorList>
    </citation>
    <scope>NUCLEOTIDE SEQUENCE [LARGE SCALE GENOMIC DNA]</scope>
    <source>
        <strain evidence="2 3">ZS02</strain>
    </source>
</reference>
<accession>A0A1R1ICK0</accession>
<proteinExistence type="predicted"/>
<evidence type="ECO:0000313" key="3">
    <source>
        <dbReference type="Proteomes" id="UP000187526"/>
    </source>
</evidence>
<dbReference type="SUPFAM" id="SSF52833">
    <property type="entry name" value="Thioredoxin-like"/>
    <property type="match status" value="1"/>
</dbReference>
<evidence type="ECO:0000313" key="2">
    <source>
        <dbReference type="EMBL" id="OMG56508.1"/>
    </source>
</evidence>
<evidence type="ECO:0000256" key="1">
    <source>
        <dbReference type="SAM" id="Phobius"/>
    </source>
</evidence>
<dbReference type="STRING" id="418702.BJN45_02505"/>
<dbReference type="EMBL" id="MTHD01000001">
    <property type="protein sequence ID" value="OMG56508.1"/>
    <property type="molecule type" value="Genomic_DNA"/>
</dbReference>
<organism evidence="2 3">
    <name type="scientific">Azonexus hydrophilus</name>
    <dbReference type="NCBI Taxonomy" id="418702"/>
    <lineage>
        <taxon>Bacteria</taxon>
        <taxon>Pseudomonadati</taxon>
        <taxon>Pseudomonadota</taxon>
        <taxon>Betaproteobacteria</taxon>
        <taxon>Rhodocyclales</taxon>
        <taxon>Azonexaceae</taxon>
        <taxon>Azonexus</taxon>
    </lineage>
</organism>
<evidence type="ECO:0008006" key="4">
    <source>
        <dbReference type="Google" id="ProtNLM"/>
    </source>
</evidence>
<feature type="transmembrane region" description="Helical" evidence="1">
    <location>
        <begin position="16"/>
        <end position="36"/>
    </location>
</feature>
<gene>
    <name evidence="2" type="ORF">BJN45_02505</name>
</gene>
<protein>
    <recommendedName>
        <fullName evidence="4">Thioredoxin domain-containing protein</fullName>
    </recommendedName>
</protein>
<dbReference type="AlphaFoldDB" id="A0A1R1ICK0"/>
<keyword evidence="1" id="KW-0812">Transmembrane</keyword>
<sequence length="194" mass="20764">MNSATMPAPRASGLPMLLLIVGVLVLPFVIATGLYFGGWQPTRTLQHGQLLTPPPALPGSGLADVSGRAVATAELHGKWLLVLNLDGPCATGCAARLDELRRIQVSLNKEMGRLRRVVLAPSTSDPALADAARRQPDLLLFAAPPHWLGTPAADGYRLHIIDPLGQRVIDYPAAVGGNELRFDLDRLLKFAWTG</sequence>
<keyword evidence="1" id="KW-0472">Membrane</keyword>
<name>A0A1R1ICK0_9RHOO</name>